<keyword evidence="2" id="KW-1185">Reference proteome</keyword>
<dbReference type="AlphaFoldDB" id="A0A438BE88"/>
<name>A0A438BE88_9NOCA</name>
<protein>
    <submittedName>
        <fullName evidence="1">SRPBCC family protein</fullName>
    </submittedName>
</protein>
<dbReference type="Gene3D" id="3.30.530.20">
    <property type="match status" value="1"/>
</dbReference>
<dbReference type="CDD" id="cd07812">
    <property type="entry name" value="SRPBCC"/>
    <property type="match status" value="1"/>
</dbReference>
<organism evidence="1 2">
    <name type="scientific">Prescottella agglutinans</name>
    <dbReference type="NCBI Taxonomy" id="1644129"/>
    <lineage>
        <taxon>Bacteria</taxon>
        <taxon>Bacillati</taxon>
        <taxon>Actinomycetota</taxon>
        <taxon>Actinomycetes</taxon>
        <taxon>Mycobacteriales</taxon>
        <taxon>Nocardiaceae</taxon>
        <taxon>Prescottella</taxon>
    </lineage>
</organism>
<evidence type="ECO:0000313" key="2">
    <source>
        <dbReference type="Proteomes" id="UP000286208"/>
    </source>
</evidence>
<evidence type="ECO:0000313" key="1">
    <source>
        <dbReference type="EMBL" id="RVW09272.1"/>
    </source>
</evidence>
<dbReference type="InterPro" id="IPR023393">
    <property type="entry name" value="START-like_dom_sf"/>
</dbReference>
<sequence>MRLHHVVDATPAAVWTVLTEIDRDAETLSGVSRVERVAGSGYEVGTRWRETRRMTDLGGSTDLAMTFSPSQSAPSGFEQIMMAVFGRLGMRVTAKVMMQDLADIAARAEAAR</sequence>
<proteinExistence type="predicted"/>
<dbReference type="OrthoDB" id="4773254at2"/>
<reference evidence="1 2" key="1">
    <citation type="submission" date="2018-11" db="EMBL/GenBank/DDBJ databases">
        <title>Rhodococcus spongicola sp. nov. and Rhodococcus xishaensis sp. nov. from marine sponges.</title>
        <authorList>
            <person name="Li L."/>
            <person name="Lin H.W."/>
        </authorList>
    </citation>
    <scope>NUCLEOTIDE SEQUENCE [LARGE SCALE GENOMIC DNA]</scope>
    <source>
        <strain evidence="1 2">CCTCC AB2014297</strain>
    </source>
</reference>
<comment type="caution">
    <text evidence="1">The sequence shown here is derived from an EMBL/GenBank/DDBJ whole genome shotgun (WGS) entry which is preliminary data.</text>
</comment>
<dbReference type="EMBL" id="RKLP01000006">
    <property type="protein sequence ID" value="RVW09272.1"/>
    <property type="molecule type" value="Genomic_DNA"/>
</dbReference>
<dbReference type="Proteomes" id="UP000286208">
    <property type="component" value="Unassembled WGS sequence"/>
</dbReference>
<dbReference type="SUPFAM" id="SSF55961">
    <property type="entry name" value="Bet v1-like"/>
    <property type="match status" value="1"/>
</dbReference>
<accession>A0A438BE88</accession>
<gene>
    <name evidence="1" type="ORF">EGT67_13665</name>
</gene>